<dbReference type="STRING" id="109895.A0A507DX80"/>
<feature type="domain" description="Protein HIRA-like C-terminal" evidence="12">
    <location>
        <begin position="629"/>
        <end position="742"/>
    </location>
</feature>
<keyword evidence="3 9" id="KW-0853">WD repeat</keyword>
<dbReference type="PANTHER" id="PTHR13831:SF0">
    <property type="entry name" value="PROTEIN HIRA"/>
    <property type="match status" value="1"/>
</dbReference>
<dbReference type="PANTHER" id="PTHR13831">
    <property type="entry name" value="MEMBER OF THE HIR1 FAMILY OF WD-REPEAT PROTEINS"/>
    <property type="match status" value="1"/>
</dbReference>
<feature type="domain" description="CAF1B/HIR1 beta-propeller" evidence="13">
    <location>
        <begin position="18"/>
        <end position="361"/>
    </location>
</feature>
<dbReference type="InterPro" id="IPR015943">
    <property type="entry name" value="WD40/YVTN_repeat-like_dom_sf"/>
</dbReference>
<keyword evidence="4 10" id="KW-0677">Repeat</keyword>
<dbReference type="GO" id="GO:0006338">
    <property type="term" value="P:chromatin remodeling"/>
    <property type="evidence" value="ECO:0007669"/>
    <property type="project" value="InterPro"/>
</dbReference>
<dbReference type="Gene3D" id="2.130.10.10">
    <property type="entry name" value="YVTN repeat-like/Quinoprotein amine dehydrogenase"/>
    <property type="match status" value="2"/>
</dbReference>
<dbReference type="Pfam" id="PF09453">
    <property type="entry name" value="HIRA_B"/>
    <property type="match status" value="1"/>
</dbReference>
<feature type="repeat" description="WD" evidence="9">
    <location>
        <begin position="172"/>
        <end position="213"/>
    </location>
</feature>
<keyword evidence="8 10" id="KW-0539">Nucleus</keyword>
<feature type="repeat" description="WD" evidence="9">
    <location>
        <begin position="130"/>
        <end position="171"/>
    </location>
</feature>
<organism evidence="14 15">
    <name type="scientific">Powellomyces hirtus</name>
    <dbReference type="NCBI Taxonomy" id="109895"/>
    <lineage>
        <taxon>Eukaryota</taxon>
        <taxon>Fungi</taxon>
        <taxon>Fungi incertae sedis</taxon>
        <taxon>Chytridiomycota</taxon>
        <taxon>Chytridiomycota incertae sedis</taxon>
        <taxon>Chytridiomycetes</taxon>
        <taxon>Spizellomycetales</taxon>
        <taxon>Powellomycetaceae</taxon>
        <taxon>Powellomyces</taxon>
    </lineage>
</organism>
<dbReference type="InterPro" id="IPR001680">
    <property type="entry name" value="WD40_rpt"/>
</dbReference>
<dbReference type="PROSITE" id="PS50294">
    <property type="entry name" value="WD_REPEATS_REGION"/>
    <property type="match status" value="4"/>
</dbReference>
<sequence length="876" mass="95354">MYIFTPQWITHTNEKSHKTPIYSLAVHPLGKRLATGGQDSKVKLWNTAPVYEETLERDPDTPKLLATLAAHSGSVLCVRWSNDEGLYLASGSDDYKIVLWKHDNSNISRNLLGESDAGPPTESWRAVKVLRGHESDVADLAWSPDNTYLASCGFETTIYIWDGKTFNLLQKLHAHTAFVKGVTWDPVGKYLASQSDDKTTKIWRVSDWTEEKSITKPYEAAASTTFFRRLSWSPEGSCIVTANGESGNRPVAPIIQRDGWDAEVNLVGHSGPIECAQFNPQLFDIPAQDGKGTTVTGVCAVGSQDNTISVWRTSNAHAVTVNREFFQHSILDLSWSPDGDCLFACSYDGTVGVLAFSDGDLGTRLPASEKERVLNTLGVKRKAVIESVSQLGLEETNRVAEKEASSSRISALLGNGSSVVSTPTKPFTAPRPVTNSTPTPSTSTQKVSQTPDGRKRIKPIFLSTGLEPNEGFMTPQTPVPFSGAPQQSSDASENLIGSGGIPIGTGKRRKLNGENGHAPTNGALHSTESGNPAVQYVLPTVMETQQPVNLAIPAVQSSIVIQIPAGKGSNPYSLECDNRQKPAKIMCSKGSELVWADFIHSPAIHVTGTPSFVAVACEDGSLFTYSPAGRRMLPCIALEGAASFVTSQGDYLMCLTAVGTINVWNIVRQTTAIHRSSIIHLLRAPFKTSDDSLSTNSTPRITIKSAYLKKEGIPILTTTLNDSYTYHPTMQVWMKVGDSSEPVDMMNGGGAAYAGSKTLSQLENQMACKATLRLPKEYMTCLQRYAVKLADEGAITKSQELCDELMGPRSSSSLSIGNRRNPNEWDPLILGMPKRTLLSSIIPPLSKNRSLQRTLEHYKTTLAEIREEEHHKSMQL</sequence>
<keyword evidence="10" id="KW-0678">Repressor</keyword>
<evidence type="ECO:0000259" key="12">
    <source>
        <dbReference type="Pfam" id="PF07569"/>
    </source>
</evidence>
<evidence type="ECO:0000256" key="4">
    <source>
        <dbReference type="ARBA" id="ARBA00022737"/>
    </source>
</evidence>
<dbReference type="EMBL" id="QEAQ01000077">
    <property type="protein sequence ID" value="TPX56353.1"/>
    <property type="molecule type" value="Genomic_DNA"/>
</dbReference>
<feature type="region of interest" description="Disordered" evidence="11">
    <location>
        <begin position="414"/>
        <end position="456"/>
    </location>
</feature>
<dbReference type="InterPro" id="IPR011494">
    <property type="entry name" value="HIRA-like_C"/>
</dbReference>
<dbReference type="SMART" id="SM00320">
    <property type="entry name" value="WD40"/>
    <property type="match status" value="6"/>
</dbReference>
<evidence type="ECO:0000256" key="5">
    <source>
        <dbReference type="ARBA" id="ARBA00022853"/>
    </source>
</evidence>
<dbReference type="SUPFAM" id="SSF50978">
    <property type="entry name" value="WD40 repeat-like"/>
    <property type="match status" value="1"/>
</dbReference>
<dbReference type="GO" id="GO:0005634">
    <property type="term" value="C:nucleus"/>
    <property type="evidence" value="ECO:0007669"/>
    <property type="project" value="UniProtKB-SubCell"/>
</dbReference>
<dbReference type="GO" id="GO:0006351">
    <property type="term" value="P:DNA-templated transcription"/>
    <property type="evidence" value="ECO:0007669"/>
    <property type="project" value="InterPro"/>
</dbReference>
<keyword evidence="6 10" id="KW-0805">Transcription regulation</keyword>
<evidence type="ECO:0000256" key="2">
    <source>
        <dbReference type="ARBA" id="ARBA00007306"/>
    </source>
</evidence>
<dbReference type="InterPro" id="IPR031120">
    <property type="entry name" value="HIR1-like"/>
</dbReference>
<dbReference type="GO" id="GO:0006355">
    <property type="term" value="P:regulation of DNA-templated transcription"/>
    <property type="evidence" value="ECO:0007669"/>
    <property type="project" value="InterPro"/>
</dbReference>
<keyword evidence="5 10" id="KW-0156">Chromatin regulator</keyword>
<accession>A0A507DX80</accession>
<keyword evidence="15" id="KW-1185">Reference proteome</keyword>
<dbReference type="Pfam" id="PF07569">
    <property type="entry name" value="Hira"/>
    <property type="match status" value="2"/>
</dbReference>
<gene>
    <name evidence="14" type="ORF">PhCBS80983_g04591</name>
</gene>
<feature type="domain" description="Protein HIRA-like C-terminal" evidence="12">
    <location>
        <begin position="746"/>
        <end position="805"/>
    </location>
</feature>
<protein>
    <recommendedName>
        <fullName evidence="10">Protein HIR</fullName>
    </recommendedName>
</protein>
<feature type="region of interest" description="Disordered" evidence="11">
    <location>
        <begin position="508"/>
        <end position="530"/>
    </location>
</feature>
<dbReference type="Proteomes" id="UP000318582">
    <property type="component" value="Unassembled WGS sequence"/>
</dbReference>
<evidence type="ECO:0000256" key="8">
    <source>
        <dbReference type="ARBA" id="ARBA00023242"/>
    </source>
</evidence>
<evidence type="ECO:0000256" key="1">
    <source>
        <dbReference type="ARBA" id="ARBA00004123"/>
    </source>
</evidence>
<comment type="similarity">
    <text evidence="2 10">Belongs to the WD repeat HIR1 family.</text>
</comment>
<dbReference type="InterPro" id="IPR055410">
    <property type="entry name" value="Beta-prop_CAF1B_HIR1"/>
</dbReference>
<dbReference type="InterPro" id="IPR019015">
    <property type="entry name" value="HIRA_B_motif"/>
</dbReference>
<evidence type="ECO:0000256" key="11">
    <source>
        <dbReference type="SAM" id="MobiDB-lite"/>
    </source>
</evidence>
<evidence type="ECO:0000256" key="6">
    <source>
        <dbReference type="ARBA" id="ARBA00023015"/>
    </source>
</evidence>
<evidence type="ECO:0000259" key="13">
    <source>
        <dbReference type="Pfam" id="PF24105"/>
    </source>
</evidence>
<evidence type="ECO:0000313" key="14">
    <source>
        <dbReference type="EMBL" id="TPX56353.1"/>
    </source>
</evidence>
<evidence type="ECO:0000256" key="10">
    <source>
        <dbReference type="RuleBase" id="RU364014"/>
    </source>
</evidence>
<reference evidence="14 15" key="1">
    <citation type="journal article" date="2019" name="Sci. Rep.">
        <title>Comparative genomics of chytrid fungi reveal insights into the obligate biotrophic and pathogenic lifestyle of Synchytrium endobioticum.</title>
        <authorList>
            <person name="van de Vossenberg B.T.L.H."/>
            <person name="Warris S."/>
            <person name="Nguyen H.D.T."/>
            <person name="van Gent-Pelzer M.P.E."/>
            <person name="Joly D.L."/>
            <person name="van de Geest H.C."/>
            <person name="Bonants P.J.M."/>
            <person name="Smith D.S."/>
            <person name="Levesque C.A."/>
            <person name="van der Lee T.A.J."/>
        </authorList>
    </citation>
    <scope>NUCLEOTIDE SEQUENCE [LARGE SCALE GENOMIC DNA]</scope>
    <source>
        <strain evidence="14 15">CBS 809.83</strain>
    </source>
</reference>
<dbReference type="CDD" id="cd00200">
    <property type="entry name" value="WD40"/>
    <property type="match status" value="1"/>
</dbReference>
<keyword evidence="7 10" id="KW-0804">Transcription</keyword>
<dbReference type="AlphaFoldDB" id="A0A507DX80"/>
<feature type="compositionally biased region" description="Polar residues" evidence="11">
    <location>
        <begin position="415"/>
        <end position="425"/>
    </location>
</feature>
<comment type="subcellular location">
    <subcellularLocation>
        <location evidence="1 10">Nucleus</location>
    </subcellularLocation>
</comment>
<proteinExistence type="inferred from homology"/>
<dbReference type="GO" id="GO:0031491">
    <property type="term" value="F:nucleosome binding"/>
    <property type="evidence" value="ECO:0007669"/>
    <property type="project" value="TreeGrafter"/>
</dbReference>
<feature type="repeat" description="WD" evidence="9">
    <location>
        <begin position="68"/>
        <end position="110"/>
    </location>
</feature>
<evidence type="ECO:0000256" key="3">
    <source>
        <dbReference type="ARBA" id="ARBA00022574"/>
    </source>
</evidence>
<comment type="caution">
    <text evidence="14">The sequence shown here is derived from an EMBL/GenBank/DDBJ whole genome shotgun (WGS) entry which is preliminary data.</text>
</comment>
<name>A0A507DX80_9FUNG</name>
<comment type="function">
    <text evidence="10">Required for replication-independent chromatin assembly and for the periodic repression of histone gene transcription during the cell cycle.</text>
</comment>
<feature type="compositionally biased region" description="Low complexity" evidence="11">
    <location>
        <begin position="432"/>
        <end position="451"/>
    </location>
</feature>
<evidence type="ECO:0000256" key="9">
    <source>
        <dbReference type="PROSITE-ProRule" id="PRU00221"/>
    </source>
</evidence>
<dbReference type="Pfam" id="PF24105">
    <property type="entry name" value="Beta-prop_CAF1B_HIR1"/>
    <property type="match status" value="1"/>
</dbReference>
<dbReference type="GO" id="GO:0000417">
    <property type="term" value="C:HIR complex"/>
    <property type="evidence" value="ECO:0007669"/>
    <property type="project" value="TreeGrafter"/>
</dbReference>
<evidence type="ECO:0000313" key="15">
    <source>
        <dbReference type="Proteomes" id="UP000318582"/>
    </source>
</evidence>
<evidence type="ECO:0000256" key="7">
    <source>
        <dbReference type="ARBA" id="ARBA00023163"/>
    </source>
</evidence>
<dbReference type="InterPro" id="IPR036322">
    <property type="entry name" value="WD40_repeat_dom_sf"/>
</dbReference>
<feature type="repeat" description="WD" evidence="9">
    <location>
        <begin position="14"/>
        <end position="46"/>
    </location>
</feature>
<dbReference type="GO" id="GO:0000785">
    <property type="term" value="C:chromatin"/>
    <property type="evidence" value="ECO:0007669"/>
    <property type="project" value="TreeGrafter"/>
</dbReference>
<dbReference type="PROSITE" id="PS50082">
    <property type="entry name" value="WD_REPEATS_2"/>
    <property type="match status" value="4"/>
</dbReference>